<evidence type="ECO:0000313" key="1">
    <source>
        <dbReference type="EMBL" id="GAG07882.1"/>
    </source>
</evidence>
<comment type="caution">
    <text evidence="1">The sequence shown here is derived from an EMBL/GenBank/DDBJ whole genome shotgun (WGS) entry which is preliminary data.</text>
</comment>
<dbReference type="EMBL" id="BARS01028387">
    <property type="protein sequence ID" value="GAG07882.1"/>
    <property type="molecule type" value="Genomic_DNA"/>
</dbReference>
<protein>
    <submittedName>
        <fullName evidence="1">Uncharacterized protein</fullName>
    </submittedName>
</protein>
<dbReference type="AlphaFoldDB" id="X0V952"/>
<reference evidence="1" key="1">
    <citation type="journal article" date="2014" name="Front. Microbiol.">
        <title>High frequency of phylogenetically diverse reductive dehalogenase-homologous genes in deep subseafloor sedimentary metagenomes.</title>
        <authorList>
            <person name="Kawai M."/>
            <person name="Futagami T."/>
            <person name="Toyoda A."/>
            <person name="Takaki Y."/>
            <person name="Nishi S."/>
            <person name="Hori S."/>
            <person name="Arai W."/>
            <person name="Tsubouchi T."/>
            <person name="Morono Y."/>
            <person name="Uchiyama I."/>
            <person name="Ito T."/>
            <person name="Fujiyama A."/>
            <person name="Inagaki F."/>
            <person name="Takami H."/>
        </authorList>
    </citation>
    <scope>NUCLEOTIDE SEQUENCE</scope>
    <source>
        <strain evidence="1">Expedition CK06-06</strain>
    </source>
</reference>
<gene>
    <name evidence="1" type="ORF">S01H1_44501</name>
</gene>
<accession>X0V952</accession>
<organism evidence="1">
    <name type="scientific">marine sediment metagenome</name>
    <dbReference type="NCBI Taxonomy" id="412755"/>
    <lineage>
        <taxon>unclassified sequences</taxon>
        <taxon>metagenomes</taxon>
        <taxon>ecological metagenomes</taxon>
    </lineage>
</organism>
<sequence>MGKLTLPMLIALIFLIQPAFAAKGVVVAEDNGDFVVESPMGYAILEWFGGSFTFEGNTIVGDFESYGIKTVYDLRTGQEIRVWVDEYWLSRNRAIEKWNER</sequence>
<proteinExistence type="predicted"/>
<name>X0V952_9ZZZZ</name>